<dbReference type="AlphaFoldDB" id="A0A556AWP7"/>
<organism evidence="3 4">
    <name type="scientific">Verticiella sediminum</name>
    <dbReference type="NCBI Taxonomy" id="1247510"/>
    <lineage>
        <taxon>Bacteria</taxon>
        <taxon>Pseudomonadati</taxon>
        <taxon>Pseudomonadota</taxon>
        <taxon>Betaproteobacteria</taxon>
        <taxon>Burkholderiales</taxon>
        <taxon>Alcaligenaceae</taxon>
        <taxon>Verticiella</taxon>
    </lineage>
</organism>
<gene>
    <name evidence="3" type="ORF">FOZ76_06510</name>
</gene>
<dbReference type="PROSITE" id="PS51318">
    <property type="entry name" value="TAT"/>
    <property type="match status" value="1"/>
</dbReference>
<proteinExistence type="inferred from homology"/>
<feature type="signal peptide" evidence="2">
    <location>
        <begin position="1"/>
        <end position="44"/>
    </location>
</feature>
<evidence type="ECO:0000256" key="1">
    <source>
        <dbReference type="ARBA" id="ARBA00006987"/>
    </source>
</evidence>
<dbReference type="Pfam" id="PF03401">
    <property type="entry name" value="TctC"/>
    <property type="match status" value="1"/>
</dbReference>
<dbReference type="PANTHER" id="PTHR42928:SF5">
    <property type="entry name" value="BLR1237 PROTEIN"/>
    <property type="match status" value="1"/>
</dbReference>
<reference evidence="3 4" key="1">
    <citation type="submission" date="2019-07" db="EMBL/GenBank/DDBJ databases">
        <title>Qingshengfaniella alkalisoli gen. nov., sp. nov., isolated from saline soil.</title>
        <authorList>
            <person name="Xu L."/>
            <person name="Huang X.-X."/>
            <person name="Sun J.-Q."/>
        </authorList>
    </citation>
    <scope>NUCLEOTIDE SEQUENCE [LARGE SCALE GENOMIC DNA]</scope>
    <source>
        <strain evidence="3 4">DSM 27279</strain>
    </source>
</reference>
<dbReference type="Gene3D" id="3.40.190.150">
    <property type="entry name" value="Bordetella uptake gene, domain 1"/>
    <property type="match status" value="1"/>
</dbReference>
<dbReference type="InterPro" id="IPR006311">
    <property type="entry name" value="TAT_signal"/>
</dbReference>
<dbReference type="Proteomes" id="UP000318405">
    <property type="component" value="Unassembled WGS sequence"/>
</dbReference>
<name>A0A556AWP7_9BURK</name>
<keyword evidence="4" id="KW-1185">Reference proteome</keyword>
<evidence type="ECO:0000313" key="3">
    <source>
        <dbReference type="EMBL" id="TSH97371.1"/>
    </source>
</evidence>
<dbReference type="InterPro" id="IPR005064">
    <property type="entry name" value="BUG"/>
</dbReference>
<evidence type="ECO:0000256" key="2">
    <source>
        <dbReference type="SAM" id="SignalP"/>
    </source>
</evidence>
<accession>A0A556AWP7</accession>
<sequence>MAAPLRHQRQQETFMTFTRRFSRRAAIGALVSALLAGAGAPVWAAGSADAWPEKPVRMVVPFPPGGPGDIVARSLAEQLRQTWGQPVLVENRPGASGTIGTANVARAEPDGYTVLLAAASHVMNPSMFPKLPFDPVEDFTPIARIAGYPMAVLVNASLPYQSLDELVAAVKREPGTIAVANTGAGSAPQLAAVLFEQRAGVQFLHIPYQGSGPTALALLSGEIKVNFQGSIALEQVRAGKLRALAITGEQRLPDFPDVPTIAELGYPGYKVELWYGVLAPAGLVPEVRDRMYRDIQRAMATDAVKTQLKGAGIMTEDLGPDAFRQSMQEEVAHWASVIEKAGITPQ</sequence>
<dbReference type="CDD" id="cd07012">
    <property type="entry name" value="PBP2_Bug_TTT"/>
    <property type="match status" value="1"/>
</dbReference>
<feature type="chain" id="PRO_5021855480" evidence="2">
    <location>
        <begin position="45"/>
        <end position="346"/>
    </location>
</feature>
<comment type="caution">
    <text evidence="3">The sequence shown here is derived from an EMBL/GenBank/DDBJ whole genome shotgun (WGS) entry which is preliminary data.</text>
</comment>
<dbReference type="Gene3D" id="3.40.190.10">
    <property type="entry name" value="Periplasmic binding protein-like II"/>
    <property type="match status" value="1"/>
</dbReference>
<dbReference type="EMBL" id="VLTJ01000010">
    <property type="protein sequence ID" value="TSH97371.1"/>
    <property type="molecule type" value="Genomic_DNA"/>
</dbReference>
<dbReference type="OrthoDB" id="8678477at2"/>
<dbReference type="PANTHER" id="PTHR42928">
    <property type="entry name" value="TRICARBOXYLATE-BINDING PROTEIN"/>
    <property type="match status" value="1"/>
</dbReference>
<evidence type="ECO:0000313" key="4">
    <source>
        <dbReference type="Proteomes" id="UP000318405"/>
    </source>
</evidence>
<dbReference type="PIRSF" id="PIRSF017082">
    <property type="entry name" value="YflP"/>
    <property type="match status" value="1"/>
</dbReference>
<comment type="similarity">
    <text evidence="1">Belongs to the UPF0065 (bug) family.</text>
</comment>
<dbReference type="InterPro" id="IPR042100">
    <property type="entry name" value="Bug_dom1"/>
</dbReference>
<protein>
    <submittedName>
        <fullName evidence="3">Tripartite tricarboxylate transporter substrate binding protein</fullName>
    </submittedName>
</protein>
<keyword evidence="2" id="KW-0732">Signal</keyword>